<dbReference type="Gene3D" id="3.40.640.10">
    <property type="entry name" value="Type I PLP-dependent aspartate aminotransferase-like (Major domain)"/>
    <property type="match status" value="1"/>
</dbReference>
<evidence type="ECO:0000313" key="7">
    <source>
        <dbReference type="EMBL" id="APA89086.1"/>
    </source>
</evidence>
<comment type="cofactor">
    <cofactor evidence="1">
        <name>pyridoxal 5'-phosphate</name>
        <dbReference type="ChEBI" id="CHEBI:597326"/>
    </cofactor>
</comment>
<evidence type="ECO:0000256" key="5">
    <source>
        <dbReference type="SAM" id="MobiDB-lite"/>
    </source>
</evidence>
<organism evidence="7">
    <name type="scientific">Paraburkholderia sprentiae WSM5005</name>
    <dbReference type="NCBI Taxonomy" id="754502"/>
    <lineage>
        <taxon>Bacteria</taxon>
        <taxon>Pseudomonadati</taxon>
        <taxon>Pseudomonadota</taxon>
        <taxon>Betaproteobacteria</taxon>
        <taxon>Burkholderiales</taxon>
        <taxon>Burkholderiaceae</taxon>
        <taxon>Paraburkholderia</taxon>
    </lineage>
</organism>
<accession>A0A1I9YSA9</accession>
<proteinExistence type="inferred from homology"/>
<evidence type="ECO:0000256" key="4">
    <source>
        <dbReference type="ARBA" id="ARBA00050776"/>
    </source>
</evidence>
<dbReference type="InterPro" id="IPR000192">
    <property type="entry name" value="Aminotrans_V_dom"/>
</dbReference>
<evidence type="ECO:0000256" key="1">
    <source>
        <dbReference type="ARBA" id="ARBA00001933"/>
    </source>
</evidence>
<reference evidence="8" key="2">
    <citation type="submission" date="2021-06" db="EMBL/GenBank/DDBJ databases">
        <authorList>
            <person name="Rogers T.H."/>
            <person name="Ramsay J.P."/>
            <person name="Wang P."/>
            <person name="Terpolilli J."/>
        </authorList>
    </citation>
    <scope>NUCLEOTIDE SEQUENCE</scope>
    <source>
        <plasmid evidence="8">pl2WSM5005</plasmid>
    </source>
</reference>
<dbReference type="PANTHER" id="PTHR11601">
    <property type="entry name" value="CYSTEINE DESULFURYLASE FAMILY MEMBER"/>
    <property type="match status" value="1"/>
</dbReference>
<keyword evidence="8" id="KW-0032">Aminotransferase</keyword>
<dbReference type="SUPFAM" id="SSF53383">
    <property type="entry name" value="PLP-dependent transferases"/>
    <property type="match status" value="1"/>
</dbReference>
<feature type="compositionally biased region" description="Polar residues" evidence="5">
    <location>
        <begin position="179"/>
        <end position="189"/>
    </location>
</feature>
<name>A0A1I9YSA9_9BURK</name>
<reference evidence="7 9" key="1">
    <citation type="submission" date="2016-09" db="EMBL/GenBank/DDBJ databases">
        <title>The Complete Genome of Burkholderia sprentiae wsm5005.</title>
        <authorList>
            <person name="De Meyer S."/>
            <person name="Wang P."/>
            <person name="Terpolilli J."/>
        </authorList>
    </citation>
    <scope>NUCLEOTIDE SEQUENCE [LARGE SCALE GENOMIC DNA]</scope>
    <source>
        <strain evidence="7 9">WSM5005</strain>
        <plasmid evidence="8 9">pl2WSM5005</plasmid>
    </source>
</reference>
<dbReference type="InterPro" id="IPR015421">
    <property type="entry name" value="PyrdxlP-dep_Trfase_major"/>
</dbReference>
<dbReference type="GO" id="GO:0031071">
    <property type="term" value="F:cysteine desulfurase activity"/>
    <property type="evidence" value="ECO:0007669"/>
    <property type="project" value="UniProtKB-EC"/>
</dbReference>
<comment type="similarity">
    <text evidence="2">Belongs to the class-V pyridoxal-phosphate-dependent aminotransferase family. NifS/IscS subfamily.</text>
</comment>
<evidence type="ECO:0000313" key="8">
    <source>
        <dbReference type="EMBL" id="QXE07399.1"/>
    </source>
</evidence>
<keyword evidence="3" id="KW-0663">Pyridoxal phosphate</keyword>
<keyword evidence="8" id="KW-0614">Plasmid</keyword>
<dbReference type="AlphaFoldDB" id="A0A1I9YSA9"/>
<dbReference type="GO" id="GO:0008483">
    <property type="term" value="F:transaminase activity"/>
    <property type="evidence" value="ECO:0007669"/>
    <property type="project" value="UniProtKB-KW"/>
</dbReference>
<dbReference type="PANTHER" id="PTHR11601:SF34">
    <property type="entry name" value="CYSTEINE DESULFURASE"/>
    <property type="match status" value="1"/>
</dbReference>
<evidence type="ECO:0000259" key="6">
    <source>
        <dbReference type="Pfam" id="PF00266"/>
    </source>
</evidence>
<dbReference type="EMBL" id="CP017562">
    <property type="protein sequence ID" value="APA89086.1"/>
    <property type="molecule type" value="Genomic_DNA"/>
</dbReference>
<protein>
    <submittedName>
        <fullName evidence="8">Aminotransferase class V-fold PLP-dependent enzyme</fullName>
    </submittedName>
</protein>
<sequence length="202" mass="21936">MEVALKVALPRFQEPAMSDFQRVSTGLAMFEAALQPGAVLASVMFVNNKTGVIQDIAAIGAPRRARGILPHVDSAQAAGKVSIDLAALPVDLMSSSAHKIDGSKDIGALYVELRPRMPIACQMHGGVHERGMGSGRCARIRSSRNCHCRRSRSTARFSPRTRSRRPCLTFARARRFEAQQPTTCNSPSNRPARLARSESIQA</sequence>
<feature type="domain" description="Aminotransferase class V" evidence="6">
    <location>
        <begin position="27"/>
        <end position="114"/>
    </location>
</feature>
<gene>
    <name evidence="8" type="ORF">BJG93_028025</name>
    <name evidence="7" type="ORF">BJG93_28025</name>
</gene>
<evidence type="ECO:0000256" key="3">
    <source>
        <dbReference type="ARBA" id="ARBA00022898"/>
    </source>
</evidence>
<dbReference type="KEGG" id="pspw:BJG93_028025"/>
<comment type="catalytic activity">
    <reaction evidence="4">
        <text>(sulfur carrier)-H + L-cysteine = (sulfur carrier)-SH + L-alanine</text>
        <dbReference type="Rhea" id="RHEA:43892"/>
        <dbReference type="Rhea" id="RHEA-COMP:14737"/>
        <dbReference type="Rhea" id="RHEA-COMP:14739"/>
        <dbReference type="ChEBI" id="CHEBI:29917"/>
        <dbReference type="ChEBI" id="CHEBI:35235"/>
        <dbReference type="ChEBI" id="CHEBI:57972"/>
        <dbReference type="ChEBI" id="CHEBI:64428"/>
        <dbReference type="EC" id="2.8.1.7"/>
    </reaction>
</comment>
<geneLocation type="plasmid" evidence="8 9">
    <name>pl2WSM5005</name>
</geneLocation>
<keyword evidence="8" id="KW-0808">Transferase</keyword>
<dbReference type="InterPro" id="IPR015424">
    <property type="entry name" value="PyrdxlP-dep_Trfase"/>
</dbReference>
<dbReference type="EMBL" id="CP017565">
    <property type="protein sequence ID" value="QXE07399.1"/>
    <property type="molecule type" value="Genomic_DNA"/>
</dbReference>
<dbReference type="Pfam" id="PF00266">
    <property type="entry name" value="Aminotran_5"/>
    <property type="match status" value="1"/>
</dbReference>
<evidence type="ECO:0000256" key="2">
    <source>
        <dbReference type="ARBA" id="ARBA00006490"/>
    </source>
</evidence>
<keyword evidence="9" id="KW-1185">Reference proteome</keyword>
<dbReference type="Proteomes" id="UP000179860">
    <property type="component" value="Plasmid pl2WSM5005"/>
</dbReference>
<feature type="region of interest" description="Disordered" evidence="5">
    <location>
        <begin position="179"/>
        <end position="202"/>
    </location>
</feature>
<evidence type="ECO:0000313" key="9">
    <source>
        <dbReference type="Proteomes" id="UP000179860"/>
    </source>
</evidence>
<dbReference type="STRING" id="754502.BJG93_28025"/>